<feature type="domain" description="OTU" evidence="2">
    <location>
        <begin position="40"/>
        <end position="179"/>
    </location>
</feature>
<dbReference type="STRING" id="403673.A0A177WLY3"/>
<reference evidence="3 4" key="2">
    <citation type="submission" date="2016-05" db="EMBL/GenBank/DDBJ databases">
        <title>Lineage-specific infection strategies underlie the spectrum of fungal disease in amphibians.</title>
        <authorList>
            <person name="Cuomo C.A."/>
            <person name="Farrer R.A."/>
            <person name="James T."/>
            <person name="Longcore J."/>
            <person name="Birren B."/>
        </authorList>
    </citation>
    <scope>NUCLEOTIDE SEQUENCE [LARGE SCALE GENOMIC DNA]</scope>
    <source>
        <strain evidence="3 4">JEL423</strain>
    </source>
</reference>
<dbReference type="EMBL" id="DS022305">
    <property type="protein sequence ID" value="OAJ41129.1"/>
    <property type="molecule type" value="Genomic_DNA"/>
</dbReference>
<dbReference type="Proteomes" id="UP000077115">
    <property type="component" value="Unassembled WGS sequence"/>
</dbReference>
<dbReference type="OrthoDB" id="415023at2759"/>
<evidence type="ECO:0000313" key="4">
    <source>
        <dbReference type="Proteomes" id="UP000077115"/>
    </source>
</evidence>
<feature type="compositionally biased region" description="Basic and acidic residues" evidence="1">
    <location>
        <begin position="329"/>
        <end position="338"/>
    </location>
</feature>
<dbReference type="AlphaFoldDB" id="A0A177WLY3"/>
<feature type="region of interest" description="Disordered" evidence="1">
    <location>
        <begin position="1"/>
        <end position="29"/>
    </location>
</feature>
<dbReference type="InterPro" id="IPR050704">
    <property type="entry name" value="Peptidase_C85-like"/>
</dbReference>
<dbReference type="Pfam" id="PF02338">
    <property type="entry name" value="OTU"/>
    <property type="match status" value="1"/>
</dbReference>
<feature type="compositionally biased region" description="Low complexity" evidence="1">
    <location>
        <begin position="291"/>
        <end position="306"/>
    </location>
</feature>
<protein>
    <recommendedName>
        <fullName evidence="2">OTU domain-containing protein</fullName>
    </recommendedName>
</protein>
<dbReference type="InterPro" id="IPR038765">
    <property type="entry name" value="Papain-like_cys_pep_sf"/>
</dbReference>
<accession>A0A177WLY3</accession>
<gene>
    <name evidence="3" type="ORF">BDEG_24773</name>
</gene>
<dbReference type="Gene3D" id="3.90.70.80">
    <property type="match status" value="1"/>
</dbReference>
<dbReference type="PANTHER" id="PTHR12419:SF7">
    <property type="entry name" value="OTU DOMAIN-CONTAINING PROTEIN 3"/>
    <property type="match status" value="1"/>
</dbReference>
<name>A0A177WLY3_BATDL</name>
<dbReference type="CDD" id="cd22756">
    <property type="entry name" value="OTU_OTUD3-like"/>
    <property type="match status" value="1"/>
</dbReference>
<feature type="region of interest" description="Disordered" evidence="1">
    <location>
        <begin position="275"/>
        <end position="366"/>
    </location>
</feature>
<sequence>MGHKKASKSTTTKNYKKHQKSEYTDDNSEQLERQLADLGLAVKDMTGDGNCLFRALSDQFFGTPIHHHRCRTDTVQHIRSNPTLYASFIEDNHTIDQYSAQMLKPGIYGGNIEIVAFARHHNLHIAVHQAGLPIWVISDASETAKTVDVGDIGCNVQTQSRVLHIAYHSWEHYSSVRNVNGPFVGLPCIVITPKCDSTSRDTKKKALWDRDPTDPPTKLEIIAMQTTGVDDLEHVRKLFAKFRGDVGKVIDKLLADQEAVKEADCAFALVSSAHDGNVGNDQQESKDAVIPSDADPSAQSDADPPAQSEPPPITLPPQTITSQKPKRLSARDRKELSKKTRKANALQNKRNKNVDSKANDDPTVTGSNFIAASIDVLATRIDYTYI</sequence>
<reference evidence="3 4" key="1">
    <citation type="submission" date="2006-10" db="EMBL/GenBank/DDBJ databases">
        <title>The Genome Sequence of Batrachochytrium dendrobatidis JEL423.</title>
        <authorList>
            <consortium name="The Broad Institute Genome Sequencing Platform"/>
            <person name="Birren B."/>
            <person name="Lander E."/>
            <person name="Galagan J."/>
            <person name="Cuomo C."/>
            <person name="Devon K."/>
            <person name="Jaffe D."/>
            <person name="Butler J."/>
            <person name="Alvarez P."/>
            <person name="Gnerre S."/>
            <person name="Grabherr M."/>
            <person name="Kleber M."/>
            <person name="Mauceli E."/>
            <person name="Brockman W."/>
            <person name="Young S."/>
            <person name="LaButti K."/>
            <person name="Sykes S."/>
            <person name="DeCaprio D."/>
            <person name="Crawford M."/>
            <person name="Koehrsen M."/>
            <person name="Engels R."/>
            <person name="Montgomery P."/>
            <person name="Pearson M."/>
            <person name="Howarth C."/>
            <person name="Larson L."/>
            <person name="White J."/>
            <person name="O'Leary S."/>
            <person name="Kodira C."/>
            <person name="Zeng Q."/>
            <person name="Yandava C."/>
            <person name="Alvarado L."/>
            <person name="Longcore J."/>
            <person name="James T."/>
        </authorList>
    </citation>
    <scope>NUCLEOTIDE SEQUENCE [LARGE SCALE GENOMIC DNA]</scope>
    <source>
        <strain evidence="3 4">JEL423</strain>
    </source>
</reference>
<dbReference type="GO" id="GO:0004843">
    <property type="term" value="F:cysteine-type deubiquitinase activity"/>
    <property type="evidence" value="ECO:0007669"/>
    <property type="project" value="TreeGrafter"/>
</dbReference>
<proteinExistence type="predicted"/>
<evidence type="ECO:0000313" key="3">
    <source>
        <dbReference type="EMBL" id="OAJ41129.1"/>
    </source>
</evidence>
<dbReference type="VEuPathDB" id="FungiDB:BDEG_24773"/>
<dbReference type="GO" id="GO:0016579">
    <property type="term" value="P:protein deubiquitination"/>
    <property type="evidence" value="ECO:0007669"/>
    <property type="project" value="TreeGrafter"/>
</dbReference>
<dbReference type="SUPFAM" id="SSF54001">
    <property type="entry name" value="Cysteine proteinases"/>
    <property type="match status" value="1"/>
</dbReference>
<organism evidence="3 4">
    <name type="scientific">Batrachochytrium dendrobatidis (strain JEL423)</name>
    <dbReference type="NCBI Taxonomy" id="403673"/>
    <lineage>
        <taxon>Eukaryota</taxon>
        <taxon>Fungi</taxon>
        <taxon>Fungi incertae sedis</taxon>
        <taxon>Chytridiomycota</taxon>
        <taxon>Chytridiomycota incertae sedis</taxon>
        <taxon>Chytridiomycetes</taxon>
        <taxon>Rhizophydiales</taxon>
        <taxon>Rhizophydiales incertae sedis</taxon>
        <taxon>Batrachochytrium</taxon>
    </lineage>
</organism>
<evidence type="ECO:0000256" key="1">
    <source>
        <dbReference type="SAM" id="MobiDB-lite"/>
    </source>
</evidence>
<evidence type="ECO:0000259" key="2">
    <source>
        <dbReference type="PROSITE" id="PS50802"/>
    </source>
</evidence>
<dbReference type="PANTHER" id="PTHR12419">
    <property type="entry name" value="OTU DOMAIN CONTAINING PROTEIN"/>
    <property type="match status" value="1"/>
</dbReference>
<dbReference type="PROSITE" id="PS50802">
    <property type="entry name" value="OTU"/>
    <property type="match status" value="1"/>
</dbReference>
<dbReference type="InterPro" id="IPR003323">
    <property type="entry name" value="OTU_dom"/>
</dbReference>
<dbReference type="eggNOG" id="KOG2605">
    <property type="taxonomic scope" value="Eukaryota"/>
</dbReference>